<accession>A0A0B6AIJ4</accession>
<dbReference type="InterPro" id="IPR034660">
    <property type="entry name" value="DinB/YfiT-like"/>
</dbReference>
<protein>
    <submittedName>
        <fullName evidence="2">DinB superfamily protein</fullName>
    </submittedName>
</protein>
<dbReference type="KEGG" id="bmeg:BG04_762"/>
<proteinExistence type="predicted"/>
<dbReference type="HOGENOM" id="CLU_105789_4_0_9"/>
<organism evidence="2 3">
    <name type="scientific">Priestia megaterium (strain ATCC 14581 / DSM 32 / CCUG 1817 / JCM 2506 / NBRC 15308 / NCIMB 9376 / NCTC 10342 / NRRL B-14308 / VKM B-512 / Ford 19)</name>
    <name type="common">Bacillus megaterium</name>
    <dbReference type="NCBI Taxonomy" id="1348623"/>
    <lineage>
        <taxon>Bacteria</taxon>
        <taxon>Bacillati</taxon>
        <taxon>Bacillota</taxon>
        <taxon>Bacilli</taxon>
        <taxon>Bacillales</taxon>
        <taxon>Bacillaceae</taxon>
        <taxon>Priestia</taxon>
    </lineage>
</organism>
<reference evidence="2 3" key="1">
    <citation type="journal article" date="2015" name="Genome Announc.">
        <title>Complete genome sequences for 35 biothreat assay-relevant bacillus species.</title>
        <authorList>
            <person name="Johnson S.L."/>
            <person name="Daligault H.E."/>
            <person name="Davenport K.W."/>
            <person name="Jaissle J."/>
            <person name="Frey K.G."/>
            <person name="Ladner J.T."/>
            <person name="Broomall S.M."/>
            <person name="Bishop-Lilly K.A."/>
            <person name="Bruce D.C."/>
            <person name="Gibbons H.S."/>
            <person name="Coyne S.R."/>
            <person name="Lo C.C."/>
            <person name="Meincke L."/>
            <person name="Munk A.C."/>
            <person name="Koroleva G.I."/>
            <person name="Rosenzweig C.N."/>
            <person name="Palacios G.F."/>
            <person name="Redden C.L."/>
            <person name="Minogue T.D."/>
            <person name="Chain P.S."/>
        </authorList>
    </citation>
    <scope>NUCLEOTIDE SEQUENCE [LARGE SCALE GENOMIC DNA]</scope>
    <source>
        <strain evidence="3">ATCC 14581 / DSM 32 / JCM 2506 / NBRC 15308 / NCIMB 9376 / NCTC 10342 / NRRL B-14308 / VKM B-512</strain>
    </source>
</reference>
<dbReference type="Proteomes" id="UP000031829">
    <property type="component" value="Chromosome"/>
</dbReference>
<dbReference type="SUPFAM" id="SSF109854">
    <property type="entry name" value="DinB/YfiT-like putative metalloenzymes"/>
    <property type="match status" value="1"/>
</dbReference>
<evidence type="ECO:0000313" key="3">
    <source>
        <dbReference type="Proteomes" id="UP000031829"/>
    </source>
</evidence>
<evidence type="ECO:0000313" key="2">
    <source>
        <dbReference type="EMBL" id="AJI24710.1"/>
    </source>
</evidence>
<dbReference type="EMBL" id="CP009920">
    <property type="protein sequence ID" value="AJI24710.1"/>
    <property type="molecule type" value="Genomic_DNA"/>
</dbReference>
<evidence type="ECO:0000259" key="1">
    <source>
        <dbReference type="Pfam" id="PF12867"/>
    </source>
</evidence>
<gene>
    <name evidence="2" type="ORF">BG04_762</name>
</gene>
<dbReference type="Pfam" id="PF12867">
    <property type="entry name" value="DinB_2"/>
    <property type="match status" value="1"/>
</dbReference>
<dbReference type="Gene3D" id="1.20.120.450">
    <property type="entry name" value="dinb family like domain"/>
    <property type="match status" value="1"/>
</dbReference>
<dbReference type="RefSeq" id="WP_016765154.1">
    <property type="nucleotide sequence ID" value="NZ_BCVB01000001.1"/>
</dbReference>
<feature type="domain" description="DinB-like" evidence="1">
    <location>
        <begin position="19"/>
        <end position="145"/>
    </location>
</feature>
<dbReference type="GeneID" id="93644248"/>
<dbReference type="InterPro" id="IPR024775">
    <property type="entry name" value="DinB-like"/>
</dbReference>
<name>A0A0B6AIJ4_PRIM2</name>
<dbReference type="AlphaFoldDB" id="A0A0B6AIJ4"/>
<sequence length="160" mass="18787">MKSTVVELNEWMIKLPKKLEVFSEAAASNRLAPKKWSPKEIVGHLCDSALHNLQRFVNVQHEKTPLVLTPYKQDEWVELQHYQDMPMEEIVALWHSLNKQIASVLLHIPTEKHMYQFELKDGKFVSLQWLTKDYIAHLKHHIKQIDAQMPLGGKEDEKRT</sequence>